<organism evidence="12 13">
    <name type="scientific">Brevibacillus nitrificans</name>
    <dbReference type="NCBI Taxonomy" id="651560"/>
    <lineage>
        <taxon>Bacteria</taxon>
        <taxon>Bacillati</taxon>
        <taxon>Bacillota</taxon>
        <taxon>Bacilli</taxon>
        <taxon>Bacillales</taxon>
        <taxon>Paenibacillaceae</taxon>
        <taxon>Brevibacillus</taxon>
    </lineage>
</organism>
<dbReference type="Gene3D" id="1.10.8.500">
    <property type="entry name" value="HAMP domain in histidine kinase"/>
    <property type="match status" value="1"/>
</dbReference>
<dbReference type="InterPro" id="IPR033480">
    <property type="entry name" value="sCache_2"/>
</dbReference>
<evidence type="ECO:0000259" key="11">
    <source>
        <dbReference type="PROSITE" id="PS50885"/>
    </source>
</evidence>
<dbReference type="Gene3D" id="3.30.450.20">
    <property type="entry name" value="PAS domain"/>
    <property type="match status" value="1"/>
</dbReference>
<dbReference type="Proteomes" id="UP000269573">
    <property type="component" value="Unassembled WGS sequence"/>
</dbReference>
<feature type="domain" description="HAMP" evidence="11">
    <location>
        <begin position="227"/>
        <end position="280"/>
    </location>
</feature>
<evidence type="ECO:0000259" key="10">
    <source>
        <dbReference type="PROSITE" id="PS50111"/>
    </source>
</evidence>
<evidence type="ECO:0000256" key="3">
    <source>
        <dbReference type="ARBA" id="ARBA00022692"/>
    </source>
</evidence>
<reference evidence="12 13" key="1">
    <citation type="submission" date="2018-10" db="EMBL/GenBank/DDBJ databases">
        <title>Phylogenomics of Brevibacillus.</title>
        <authorList>
            <person name="Dunlap C."/>
        </authorList>
    </citation>
    <scope>NUCLEOTIDE SEQUENCE [LARGE SCALE GENOMIC DNA]</scope>
    <source>
        <strain evidence="12 13">JCM 15774</strain>
    </source>
</reference>
<evidence type="ECO:0000256" key="8">
    <source>
        <dbReference type="PROSITE-ProRule" id="PRU00284"/>
    </source>
</evidence>
<comment type="similarity">
    <text evidence="7">Belongs to the methyl-accepting chemotaxis (MCP) protein family.</text>
</comment>
<keyword evidence="5 9" id="KW-0472">Membrane</keyword>
<dbReference type="GO" id="GO:0006935">
    <property type="term" value="P:chemotaxis"/>
    <property type="evidence" value="ECO:0007669"/>
    <property type="project" value="UniProtKB-ARBA"/>
</dbReference>
<dbReference type="SUPFAM" id="SSF58104">
    <property type="entry name" value="Methyl-accepting chemotaxis protein (MCP) signaling domain"/>
    <property type="match status" value="1"/>
</dbReference>
<dbReference type="CDD" id="cd11386">
    <property type="entry name" value="MCP_signal"/>
    <property type="match status" value="1"/>
</dbReference>
<dbReference type="GO" id="GO:0005886">
    <property type="term" value="C:plasma membrane"/>
    <property type="evidence" value="ECO:0007669"/>
    <property type="project" value="UniProtKB-SubCell"/>
</dbReference>
<dbReference type="SMART" id="SM01049">
    <property type="entry name" value="Cache_2"/>
    <property type="match status" value="1"/>
</dbReference>
<sequence>MKAGKKAGFFSFRYKLIIMCLLLLAVPSIVIGLKSYYSATANLNDLGARSLKNNVKLTIEMIDALHKYVEAGKISLEDAQEQVKQHILGPKQADGTRPINPNIDVGANGYLYVVSETGTMLANPSSEGQETWERKGADGTLFMQDLIKQAIAGGGYTVYQLEDSQKPGTYQEKVAYAEMDPHWRWIVAASTFVDDFNAPADKVLADMLLILGISLIAGVIVTWIFAVRSTKPLVSMASSVNRVAEGDLTVEPLQVKSRDEIGQLAHDFNSMTANLRGLISHLGENAEQVAATSEQLTASAEQTSKATEQIAVTMQEVAAGTDEQVRTVEDTVQTMNIMAGRLQHISANSEQVSSTVEEASQAITSGNQAIHTAVAQMSSISTTVNGLASSIKMLGQRSAEISNIIQVITSIAEQTNLLALNAAIEAARAGEHGRGFAVVADEVRKLAEQSAQSTKQITELIASIQNDTNQAVEAMETTTTEVAAGIEVVNVAGHSFQEILSSIQAVSQQIQEVTAATVEMNAGAEQITHSIEGIASTAETTASGTQNVSAAAEEQLASMEEITSSAGSLSQMAEDLQALVQQFKV</sequence>
<dbReference type="FunFam" id="1.10.287.950:FF:000001">
    <property type="entry name" value="Methyl-accepting chemotaxis sensory transducer"/>
    <property type="match status" value="1"/>
</dbReference>
<dbReference type="RefSeq" id="WP_122923959.1">
    <property type="nucleotide sequence ID" value="NZ_RHHU01000007.1"/>
</dbReference>
<gene>
    <name evidence="12" type="ORF">EDM59_12885</name>
</gene>
<dbReference type="EMBL" id="RHHU01000007">
    <property type="protein sequence ID" value="RNB85294.1"/>
    <property type="molecule type" value="Genomic_DNA"/>
</dbReference>
<dbReference type="Gene3D" id="1.10.287.950">
    <property type="entry name" value="Methyl-accepting chemotaxis protein"/>
    <property type="match status" value="1"/>
</dbReference>
<evidence type="ECO:0000313" key="13">
    <source>
        <dbReference type="Proteomes" id="UP000269573"/>
    </source>
</evidence>
<evidence type="ECO:0000256" key="2">
    <source>
        <dbReference type="ARBA" id="ARBA00022475"/>
    </source>
</evidence>
<feature type="transmembrane region" description="Helical" evidence="9">
    <location>
        <begin position="207"/>
        <end position="226"/>
    </location>
</feature>
<dbReference type="GO" id="GO:0007165">
    <property type="term" value="P:signal transduction"/>
    <property type="evidence" value="ECO:0007669"/>
    <property type="project" value="UniProtKB-KW"/>
</dbReference>
<dbReference type="CDD" id="cd06225">
    <property type="entry name" value="HAMP"/>
    <property type="match status" value="1"/>
</dbReference>
<dbReference type="Pfam" id="PF00672">
    <property type="entry name" value="HAMP"/>
    <property type="match status" value="1"/>
</dbReference>
<dbReference type="CDD" id="cd18774">
    <property type="entry name" value="PDC2_HK_sensor"/>
    <property type="match status" value="1"/>
</dbReference>
<dbReference type="PANTHER" id="PTHR32089:SF112">
    <property type="entry name" value="LYSOZYME-LIKE PROTEIN-RELATED"/>
    <property type="match status" value="1"/>
</dbReference>
<dbReference type="PROSITE" id="PS50111">
    <property type="entry name" value="CHEMOTAXIS_TRANSDUC_2"/>
    <property type="match status" value="1"/>
</dbReference>
<name>A0A3M8DB89_9BACL</name>
<evidence type="ECO:0000256" key="4">
    <source>
        <dbReference type="ARBA" id="ARBA00022989"/>
    </source>
</evidence>
<dbReference type="Pfam" id="PF00015">
    <property type="entry name" value="MCPsignal"/>
    <property type="match status" value="1"/>
</dbReference>
<evidence type="ECO:0000256" key="6">
    <source>
        <dbReference type="ARBA" id="ARBA00023224"/>
    </source>
</evidence>
<dbReference type="InterPro" id="IPR003660">
    <property type="entry name" value="HAMP_dom"/>
</dbReference>
<comment type="subcellular location">
    <subcellularLocation>
        <location evidence="1">Cell membrane</location>
        <topology evidence="1">Multi-pass membrane protein</topology>
    </subcellularLocation>
</comment>
<proteinExistence type="inferred from homology"/>
<evidence type="ECO:0000256" key="1">
    <source>
        <dbReference type="ARBA" id="ARBA00004651"/>
    </source>
</evidence>
<evidence type="ECO:0000256" key="7">
    <source>
        <dbReference type="ARBA" id="ARBA00029447"/>
    </source>
</evidence>
<comment type="caution">
    <text evidence="12">The sequence shown here is derived from an EMBL/GenBank/DDBJ whole genome shotgun (WGS) entry which is preliminary data.</text>
</comment>
<accession>A0A3M8DB89</accession>
<keyword evidence="6 8" id="KW-0807">Transducer</keyword>
<evidence type="ECO:0000256" key="5">
    <source>
        <dbReference type="ARBA" id="ARBA00023136"/>
    </source>
</evidence>
<dbReference type="SMART" id="SM00304">
    <property type="entry name" value="HAMP"/>
    <property type="match status" value="2"/>
</dbReference>
<keyword evidence="2" id="KW-1003">Cell membrane</keyword>
<evidence type="ECO:0000256" key="9">
    <source>
        <dbReference type="SAM" id="Phobius"/>
    </source>
</evidence>
<protein>
    <submittedName>
        <fullName evidence="12">HAMP domain-containing protein</fullName>
    </submittedName>
</protein>
<dbReference type="SMART" id="SM00283">
    <property type="entry name" value="MA"/>
    <property type="match status" value="1"/>
</dbReference>
<dbReference type="Pfam" id="PF17200">
    <property type="entry name" value="sCache_2"/>
    <property type="match status" value="1"/>
</dbReference>
<dbReference type="PANTHER" id="PTHR32089">
    <property type="entry name" value="METHYL-ACCEPTING CHEMOTAXIS PROTEIN MCPB"/>
    <property type="match status" value="1"/>
</dbReference>
<keyword evidence="3 9" id="KW-0812">Transmembrane</keyword>
<dbReference type="PROSITE" id="PS50885">
    <property type="entry name" value="HAMP"/>
    <property type="match status" value="1"/>
</dbReference>
<dbReference type="InterPro" id="IPR004089">
    <property type="entry name" value="MCPsignal_dom"/>
</dbReference>
<feature type="domain" description="Methyl-accepting transducer" evidence="10">
    <location>
        <begin position="299"/>
        <end position="535"/>
    </location>
</feature>
<keyword evidence="13" id="KW-1185">Reference proteome</keyword>
<keyword evidence="4 9" id="KW-1133">Transmembrane helix</keyword>
<dbReference type="AlphaFoldDB" id="A0A3M8DB89"/>
<evidence type="ECO:0000313" key="12">
    <source>
        <dbReference type="EMBL" id="RNB85294.1"/>
    </source>
</evidence>